<reference evidence="1 2" key="1">
    <citation type="submission" date="2016-02" db="EMBL/GenBank/DDBJ databases">
        <title>Complete Genome Sequence of Weissella jogaejeotgali FOL01.</title>
        <authorList>
            <person name="Lee J.-H."/>
            <person name="Ku H.-J."/>
        </authorList>
    </citation>
    <scope>NUCLEOTIDE SEQUENCE [LARGE SCALE GENOMIC DNA]</scope>
    <source>
        <strain evidence="1 2">FOL01</strain>
    </source>
</reference>
<proteinExistence type="predicted"/>
<evidence type="ECO:0000313" key="2">
    <source>
        <dbReference type="Proteomes" id="UP000185473"/>
    </source>
</evidence>
<dbReference type="OrthoDB" id="2928533at2"/>
<name>A0A1L6R9U9_9LACO</name>
<dbReference type="KEGG" id="wjo:FOL01_0458"/>
<sequence length="129" mass="14640">MNDNDFMEQLATYLNTHLNLPLPVQLSFLTDEPSIALFPVPGGRTTTSYWDTTKEMDFKWELMVQEKSAEDTAAIMWAIYGELSKEELMVTSSNGSYEFNQMNLDQPELEGEKDEMTVWSLSGAANLTI</sequence>
<dbReference type="Proteomes" id="UP000185473">
    <property type="component" value="Chromosome"/>
</dbReference>
<dbReference type="InterPro" id="IPR024411">
    <property type="entry name" value="Tail_terminator_phage"/>
</dbReference>
<protein>
    <submittedName>
        <fullName evidence="1">Phage minor capsid protein</fullName>
    </submittedName>
</protein>
<dbReference type="RefSeq" id="WP_075269155.1">
    <property type="nucleotide sequence ID" value="NZ_CP014332.1"/>
</dbReference>
<accession>A0A1L6R9U9</accession>
<keyword evidence="2" id="KW-1185">Reference proteome</keyword>
<dbReference type="STRING" id="1631871.FOL01_0458"/>
<dbReference type="AlphaFoldDB" id="A0A1L6R9U9"/>
<organism evidence="1 2">
    <name type="scientific">Weissella jogaejeotgali</name>
    <dbReference type="NCBI Taxonomy" id="1631871"/>
    <lineage>
        <taxon>Bacteria</taxon>
        <taxon>Bacillati</taxon>
        <taxon>Bacillota</taxon>
        <taxon>Bacilli</taxon>
        <taxon>Lactobacillales</taxon>
        <taxon>Lactobacillaceae</taxon>
        <taxon>Weissella</taxon>
    </lineage>
</organism>
<evidence type="ECO:0000313" key="1">
    <source>
        <dbReference type="EMBL" id="APS41317.1"/>
    </source>
</evidence>
<dbReference type="EMBL" id="CP014332">
    <property type="protein sequence ID" value="APS41317.1"/>
    <property type="molecule type" value="Genomic_DNA"/>
</dbReference>
<gene>
    <name evidence="1" type="ORF">FOL01_0458</name>
</gene>
<dbReference type="Pfam" id="PF12691">
    <property type="entry name" value="Phage_tail_terminator_6"/>
    <property type="match status" value="1"/>
</dbReference>